<dbReference type="InterPro" id="IPR004360">
    <property type="entry name" value="Glyas_Fos-R_dOase_dom"/>
</dbReference>
<comment type="caution">
    <text evidence="2">The sequence shown here is derived from an EMBL/GenBank/DDBJ whole genome shotgun (WGS) entry which is preliminary data.</text>
</comment>
<dbReference type="PANTHER" id="PTHR33993">
    <property type="entry name" value="GLYOXALASE-RELATED"/>
    <property type="match status" value="1"/>
</dbReference>
<dbReference type="RefSeq" id="WP_179824633.1">
    <property type="nucleotide sequence ID" value="NZ_JACCFS010000001.1"/>
</dbReference>
<dbReference type="InterPro" id="IPR029068">
    <property type="entry name" value="Glyas_Bleomycin-R_OHBP_Dase"/>
</dbReference>
<feature type="domain" description="VOC" evidence="1">
    <location>
        <begin position="10"/>
        <end position="123"/>
    </location>
</feature>
<dbReference type="AlphaFoldDB" id="A0A7Z0ENQ3"/>
<feature type="domain" description="VOC" evidence="1">
    <location>
        <begin position="137"/>
        <end position="261"/>
    </location>
</feature>
<gene>
    <name evidence="2" type="ORF">HNR10_003349</name>
</gene>
<dbReference type="InterPro" id="IPR037523">
    <property type="entry name" value="VOC_core"/>
</dbReference>
<evidence type="ECO:0000313" key="2">
    <source>
        <dbReference type="EMBL" id="NYJ35468.1"/>
    </source>
</evidence>
<reference evidence="2 3" key="1">
    <citation type="submission" date="2020-07" db="EMBL/GenBank/DDBJ databases">
        <title>Sequencing the genomes of 1000 actinobacteria strains.</title>
        <authorList>
            <person name="Klenk H.-P."/>
        </authorList>
    </citation>
    <scope>NUCLEOTIDE SEQUENCE [LARGE SCALE GENOMIC DNA]</scope>
    <source>
        <strain evidence="2 3">DSM 44442</strain>
    </source>
</reference>
<dbReference type="PROSITE" id="PS51819">
    <property type="entry name" value="VOC"/>
    <property type="match status" value="2"/>
</dbReference>
<sequence length="264" mass="28324">MITTDFVPGSPCWIELSASDLQKSLDFYRGLFGWEAESAGPDTGGYMMLRSDGRAVGGAGPLMEEGQSPSWTIYYKTDDAEATAAAVTRLGGTVHVDAMDVMGLGIMSHFGDPQGTEFATWQPLSFPGMEVADEPNSLMWVELWAPDGEGAKRFYGDLFGWSYTSFPLPEGAGAYEMITPEGQPEERMHGGMMGADEQMLAPLGGKGDWHPVFHVEDPDTVTAKVAESGGQVFMGPEDAEGVGRLSTCADPDGNVFVLLKPSEM</sequence>
<dbReference type="PANTHER" id="PTHR33993:SF10">
    <property type="entry name" value="CONSERVED PROTEIN"/>
    <property type="match status" value="1"/>
</dbReference>
<dbReference type="EMBL" id="JACCFS010000001">
    <property type="protein sequence ID" value="NYJ35468.1"/>
    <property type="molecule type" value="Genomic_DNA"/>
</dbReference>
<evidence type="ECO:0000313" key="3">
    <source>
        <dbReference type="Proteomes" id="UP000572051"/>
    </source>
</evidence>
<dbReference type="SUPFAM" id="SSF54593">
    <property type="entry name" value="Glyoxalase/Bleomycin resistance protein/Dihydroxybiphenyl dioxygenase"/>
    <property type="match status" value="2"/>
</dbReference>
<dbReference type="Gene3D" id="3.10.180.10">
    <property type="entry name" value="2,3-Dihydroxybiphenyl 1,2-Dioxygenase, domain 1"/>
    <property type="match status" value="2"/>
</dbReference>
<keyword evidence="3" id="KW-1185">Reference proteome</keyword>
<name>A0A7Z0ENQ3_9ACTN</name>
<dbReference type="CDD" id="cd07247">
    <property type="entry name" value="SgaA_N_like"/>
    <property type="match status" value="2"/>
</dbReference>
<dbReference type="InterPro" id="IPR052164">
    <property type="entry name" value="Anthracycline_SecMetBiosynth"/>
</dbReference>
<accession>A0A7Z0ENQ3</accession>
<evidence type="ECO:0000259" key="1">
    <source>
        <dbReference type="PROSITE" id="PS51819"/>
    </source>
</evidence>
<proteinExistence type="predicted"/>
<dbReference type="Proteomes" id="UP000572051">
    <property type="component" value="Unassembled WGS sequence"/>
</dbReference>
<dbReference type="Pfam" id="PF00903">
    <property type="entry name" value="Glyoxalase"/>
    <property type="match status" value="2"/>
</dbReference>
<organism evidence="2 3">
    <name type="scientific">Nocardiopsis aegyptia</name>
    <dbReference type="NCBI Taxonomy" id="220378"/>
    <lineage>
        <taxon>Bacteria</taxon>
        <taxon>Bacillati</taxon>
        <taxon>Actinomycetota</taxon>
        <taxon>Actinomycetes</taxon>
        <taxon>Streptosporangiales</taxon>
        <taxon>Nocardiopsidaceae</taxon>
        <taxon>Nocardiopsis</taxon>
    </lineage>
</organism>
<protein>
    <recommendedName>
        <fullName evidence="1">VOC domain-containing protein</fullName>
    </recommendedName>
</protein>